<evidence type="ECO:0000256" key="6">
    <source>
        <dbReference type="PIRSR" id="PIRSR016020-1"/>
    </source>
</evidence>
<protein>
    <recommendedName>
        <fullName evidence="3 5">Glucose-6-phosphate 1-epimerase</fullName>
        <ecNumber evidence="3 5">5.1.3.15</ecNumber>
    </recommendedName>
</protein>
<sequence length="282" mass="31601">MPAKEINKVIYLEHPSGSKAEVSLFGSTITSWVVDGRERLFVSSDKAKRDGSKAIRGGIPICFPIFGTKETINLPQHGFARNTYWEYLGVITDNDEVVVRLGLNDKQISPEARNAWPHSFRLTYTVTLTEKSLKAFCDLKNQDKDTFQFNTLLHTYFRVPDATKLQVQGLTSCEYVDKVQGGASDVEKNDKVTISQEVDRVYKDVQDHVILEVGDGTIINIEKNNLKDTVVWNPWIEKAKGMSDFGDEEYKNMVCVEPGSVADWVKLASGQSWTAGQTLTVA</sequence>
<dbReference type="CDD" id="cd09020">
    <property type="entry name" value="D-hex-6-P-epi_like"/>
    <property type="match status" value="1"/>
</dbReference>
<keyword evidence="4 5" id="KW-0413">Isomerase</keyword>
<dbReference type="AlphaFoldDB" id="A0A9P6X3Y1"/>
<dbReference type="GO" id="GO:0047938">
    <property type="term" value="F:glucose-6-phosphate 1-epimerase activity"/>
    <property type="evidence" value="ECO:0007669"/>
    <property type="project" value="UniProtKB-UniRule"/>
</dbReference>
<feature type="binding site" evidence="7">
    <location>
        <position position="81"/>
    </location>
    <ligand>
        <name>substrate</name>
    </ligand>
</feature>
<evidence type="ECO:0000256" key="3">
    <source>
        <dbReference type="ARBA" id="ARBA00012083"/>
    </source>
</evidence>
<gene>
    <name evidence="8" type="ORF">G6F64_008932</name>
</gene>
<accession>A0A9P6X3Y1</accession>
<evidence type="ECO:0000256" key="4">
    <source>
        <dbReference type="ARBA" id="ARBA00023235"/>
    </source>
</evidence>
<dbReference type="GO" id="GO:0005737">
    <property type="term" value="C:cytoplasm"/>
    <property type="evidence" value="ECO:0007669"/>
    <property type="project" value="TreeGrafter"/>
</dbReference>
<dbReference type="GO" id="GO:0030246">
    <property type="term" value="F:carbohydrate binding"/>
    <property type="evidence" value="ECO:0007669"/>
    <property type="project" value="UniProtKB-UniRule"/>
</dbReference>
<reference evidence="8" key="1">
    <citation type="journal article" date="2020" name="Microb. Genom.">
        <title>Genetic diversity of clinical and environmental Mucorales isolates obtained from an investigation of mucormycosis cases among solid organ transplant recipients.</title>
        <authorList>
            <person name="Nguyen M.H."/>
            <person name="Kaul D."/>
            <person name="Muto C."/>
            <person name="Cheng S.J."/>
            <person name="Richter R.A."/>
            <person name="Bruno V.M."/>
            <person name="Liu G."/>
            <person name="Beyhan S."/>
            <person name="Sundermann A.J."/>
            <person name="Mounaud S."/>
            <person name="Pasculle A.W."/>
            <person name="Nierman W.C."/>
            <person name="Driscoll E."/>
            <person name="Cumbie R."/>
            <person name="Clancy C.J."/>
            <person name="Dupont C.L."/>
        </authorList>
    </citation>
    <scope>NUCLEOTIDE SEQUENCE</scope>
    <source>
        <strain evidence="8">GL11</strain>
    </source>
</reference>
<dbReference type="PANTHER" id="PTHR11122">
    <property type="entry name" value="APOSPORY-ASSOCIATED PROTEIN C-RELATED"/>
    <property type="match status" value="1"/>
</dbReference>
<dbReference type="EC" id="5.1.3.15" evidence="3 5"/>
<comment type="function">
    <text evidence="5">Catalyzes the interconversion between the alpha and beta anomers from at least three hexose 6-phosphate sugars (Glc6P, Gal6P, and Man6P).</text>
</comment>
<evidence type="ECO:0000256" key="7">
    <source>
        <dbReference type="PIRSR" id="PIRSR016020-2"/>
    </source>
</evidence>
<dbReference type="InterPro" id="IPR011013">
    <property type="entry name" value="Gal_mutarotase_sf_dom"/>
</dbReference>
<dbReference type="InterPro" id="IPR014718">
    <property type="entry name" value="GH-type_carb-bd"/>
</dbReference>
<dbReference type="GO" id="GO:0005975">
    <property type="term" value="P:carbohydrate metabolic process"/>
    <property type="evidence" value="ECO:0007669"/>
    <property type="project" value="InterPro"/>
</dbReference>
<dbReference type="PANTHER" id="PTHR11122:SF13">
    <property type="entry name" value="GLUCOSE-6-PHOSPHATE 1-EPIMERASE"/>
    <property type="match status" value="1"/>
</dbReference>
<dbReference type="PIRSF" id="PIRSF016020">
    <property type="entry name" value="PHexose_mutarotase"/>
    <property type="match status" value="1"/>
</dbReference>
<comment type="similarity">
    <text evidence="2 5">Belongs to the glucose-6-phosphate 1-epimerase family.</text>
</comment>
<evidence type="ECO:0000256" key="2">
    <source>
        <dbReference type="ARBA" id="ARBA00005866"/>
    </source>
</evidence>
<dbReference type="Proteomes" id="UP000716291">
    <property type="component" value="Unassembled WGS sequence"/>
</dbReference>
<dbReference type="Gene3D" id="2.70.98.10">
    <property type="match status" value="1"/>
</dbReference>
<evidence type="ECO:0000313" key="8">
    <source>
        <dbReference type="EMBL" id="KAG1304758.1"/>
    </source>
</evidence>
<comment type="caution">
    <text evidence="8">The sequence shown here is derived from an EMBL/GenBank/DDBJ whole genome shotgun (WGS) entry which is preliminary data.</text>
</comment>
<evidence type="ECO:0000256" key="5">
    <source>
        <dbReference type="PIRNR" id="PIRNR016020"/>
    </source>
</evidence>
<keyword evidence="9" id="KW-1185">Reference proteome</keyword>
<feature type="binding site" evidence="7">
    <location>
        <position position="56"/>
    </location>
    <ligand>
        <name>substrate</name>
    </ligand>
</feature>
<evidence type="ECO:0000256" key="1">
    <source>
        <dbReference type="ARBA" id="ARBA00001096"/>
    </source>
</evidence>
<dbReference type="InterPro" id="IPR025532">
    <property type="entry name" value="G6P_1-epimerase"/>
</dbReference>
<name>A0A9P6X3Y1_RHIOR</name>
<feature type="active site" evidence="6">
    <location>
        <position position="154"/>
    </location>
</feature>
<dbReference type="SUPFAM" id="SSF74650">
    <property type="entry name" value="Galactose mutarotase-like"/>
    <property type="match status" value="1"/>
</dbReference>
<dbReference type="Pfam" id="PF01263">
    <property type="entry name" value="Aldose_epim"/>
    <property type="match status" value="1"/>
</dbReference>
<feature type="binding site" evidence="7">
    <location>
        <position position="76"/>
    </location>
    <ligand>
        <name>substrate</name>
    </ligand>
</feature>
<proteinExistence type="inferred from homology"/>
<dbReference type="EMBL" id="JAANQT010001541">
    <property type="protein sequence ID" value="KAG1304758.1"/>
    <property type="molecule type" value="Genomic_DNA"/>
</dbReference>
<comment type="catalytic activity">
    <reaction evidence="1">
        <text>alpha-D-glucose 6-phosphate = beta-D-glucose 6-phosphate</text>
        <dbReference type="Rhea" id="RHEA:16249"/>
        <dbReference type="ChEBI" id="CHEBI:58225"/>
        <dbReference type="ChEBI" id="CHEBI:58247"/>
        <dbReference type="EC" id="5.1.3.15"/>
    </reaction>
</comment>
<feature type="active site" evidence="6">
    <location>
        <position position="257"/>
    </location>
</feature>
<dbReference type="InterPro" id="IPR008183">
    <property type="entry name" value="Aldose_1/G6P_1-epimerase"/>
</dbReference>
<evidence type="ECO:0000313" key="9">
    <source>
        <dbReference type="Proteomes" id="UP000716291"/>
    </source>
</evidence>
<organism evidence="8 9">
    <name type="scientific">Rhizopus oryzae</name>
    <name type="common">Mucormycosis agent</name>
    <name type="synonym">Rhizopus arrhizus var. delemar</name>
    <dbReference type="NCBI Taxonomy" id="64495"/>
    <lineage>
        <taxon>Eukaryota</taxon>
        <taxon>Fungi</taxon>
        <taxon>Fungi incertae sedis</taxon>
        <taxon>Mucoromycota</taxon>
        <taxon>Mucoromycotina</taxon>
        <taxon>Mucoromycetes</taxon>
        <taxon>Mucorales</taxon>
        <taxon>Mucorineae</taxon>
        <taxon>Rhizopodaceae</taxon>
        <taxon>Rhizopus</taxon>
    </lineage>
</organism>